<keyword evidence="2" id="KW-1185">Reference proteome</keyword>
<proteinExistence type="predicted"/>
<dbReference type="RefSeq" id="WP_132875073.1">
    <property type="nucleotide sequence ID" value="NZ_SLXQ01000001.1"/>
</dbReference>
<dbReference type="EMBL" id="SLXQ01000001">
    <property type="protein sequence ID" value="TCP56478.1"/>
    <property type="molecule type" value="Genomic_DNA"/>
</dbReference>
<accession>A0A4R2R475</accession>
<dbReference type="Proteomes" id="UP000294911">
    <property type="component" value="Unassembled WGS sequence"/>
</dbReference>
<dbReference type="AlphaFoldDB" id="A0A4R2R475"/>
<dbReference type="OrthoDB" id="3700530at2"/>
<sequence>MTTTEPALTGREIALLRAVAAGRGEIVCGCVPDLLIDGCWCGDQHTAHRLAARGLIRPDMPASAHTRVPAILTESGRACIATPLAA</sequence>
<organism evidence="1 2">
    <name type="scientific">Tamaricihabitans halophyticus</name>
    <dbReference type="NCBI Taxonomy" id="1262583"/>
    <lineage>
        <taxon>Bacteria</taxon>
        <taxon>Bacillati</taxon>
        <taxon>Actinomycetota</taxon>
        <taxon>Actinomycetes</taxon>
        <taxon>Pseudonocardiales</taxon>
        <taxon>Pseudonocardiaceae</taxon>
        <taxon>Tamaricihabitans</taxon>
    </lineage>
</organism>
<evidence type="ECO:0000313" key="1">
    <source>
        <dbReference type="EMBL" id="TCP56478.1"/>
    </source>
</evidence>
<reference evidence="1 2" key="1">
    <citation type="submission" date="2019-03" db="EMBL/GenBank/DDBJ databases">
        <title>Genomic Encyclopedia of Type Strains, Phase IV (KMG-IV): sequencing the most valuable type-strain genomes for metagenomic binning, comparative biology and taxonomic classification.</title>
        <authorList>
            <person name="Goeker M."/>
        </authorList>
    </citation>
    <scope>NUCLEOTIDE SEQUENCE [LARGE SCALE GENOMIC DNA]</scope>
    <source>
        <strain evidence="1 2">DSM 45765</strain>
    </source>
</reference>
<comment type="caution">
    <text evidence="1">The sequence shown here is derived from an EMBL/GenBank/DDBJ whole genome shotgun (WGS) entry which is preliminary data.</text>
</comment>
<gene>
    <name evidence="1" type="ORF">EV191_101421</name>
</gene>
<evidence type="ECO:0000313" key="2">
    <source>
        <dbReference type="Proteomes" id="UP000294911"/>
    </source>
</evidence>
<name>A0A4R2R475_9PSEU</name>
<protein>
    <submittedName>
        <fullName evidence="1">Uncharacterized protein</fullName>
    </submittedName>
</protein>